<dbReference type="PROSITE" id="PS50001">
    <property type="entry name" value="SH2"/>
    <property type="match status" value="1"/>
</dbReference>
<dbReference type="Proteomes" id="UP001626550">
    <property type="component" value="Unassembled WGS sequence"/>
</dbReference>
<feature type="non-terminal residue" evidence="7">
    <location>
        <position position="275"/>
    </location>
</feature>
<gene>
    <name evidence="7" type="primary">GRB2_2</name>
    <name evidence="7" type="ORF">Ciccas_010432</name>
</gene>
<evidence type="ECO:0000313" key="7">
    <source>
        <dbReference type="EMBL" id="KAL3310995.1"/>
    </source>
</evidence>
<dbReference type="SUPFAM" id="SSF50044">
    <property type="entry name" value="SH3-domain"/>
    <property type="match status" value="2"/>
</dbReference>
<dbReference type="SUPFAM" id="SSF55550">
    <property type="entry name" value="SH2 domain"/>
    <property type="match status" value="1"/>
</dbReference>
<dbReference type="PRINTS" id="PR00401">
    <property type="entry name" value="SH2DOMAIN"/>
</dbReference>
<dbReference type="CDD" id="cd11804">
    <property type="entry name" value="SH3_GRB2_like_N"/>
    <property type="match status" value="1"/>
</dbReference>
<keyword evidence="8" id="KW-1185">Reference proteome</keyword>
<dbReference type="Gene3D" id="3.30.505.10">
    <property type="entry name" value="SH2 domain"/>
    <property type="match status" value="1"/>
</dbReference>
<feature type="domain" description="SH3" evidence="6">
    <location>
        <begin position="1"/>
        <end position="58"/>
    </location>
</feature>
<keyword evidence="1 4" id="KW-0728">SH3 domain</keyword>
<dbReference type="CDD" id="cd00174">
    <property type="entry name" value="SH3"/>
    <property type="match status" value="1"/>
</dbReference>
<feature type="domain" description="SH3" evidence="6">
    <location>
        <begin position="182"/>
        <end position="243"/>
    </location>
</feature>
<reference evidence="7 8" key="1">
    <citation type="submission" date="2024-11" db="EMBL/GenBank/DDBJ databases">
        <title>Adaptive evolution of stress response genes in parasites aligns with host niche diversity.</title>
        <authorList>
            <person name="Hahn C."/>
            <person name="Resl P."/>
        </authorList>
    </citation>
    <scope>NUCLEOTIDE SEQUENCE [LARGE SCALE GENOMIC DNA]</scope>
    <source>
        <strain evidence="7">EGGRZ-B1_66</strain>
        <tissue evidence="7">Body</tissue>
    </source>
</reference>
<dbReference type="InterPro" id="IPR036860">
    <property type="entry name" value="SH2_dom_sf"/>
</dbReference>
<dbReference type="InterPro" id="IPR036028">
    <property type="entry name" value="SH3-like_dom_sf"/>
</dbReference>
<feature type="domain" description="SH2" evidence="5">
    <location>
        <begin position="60"/>
        <end position="171"/>
    </location>
</feature>
<evidence type="ECO:0000256" key="2">
    <source>
        <dbReference type="ARBA" id="ARBA00022999"/>
    </source>
</evidence>
<dbReference type="SMART" id="SM00252">
    <property type="entry name" value="SH2"/>
    <property type="match status" value="1"/>
</dbReference>
<dbReference type="PANTHER" id="PTHR46037">
    <property type="entry name" value="PROTEIN ENHANCER OF SEVENLESS 2B"/>
    <property type="match status" value="1"/>
</dbReference>
<name>A0ABD2PU62_9PLAT</name>
<dbReference type="InterPro" id="IPR001452">
    <property type="entry name" value="SH3_domain"/>
</dbReference>
<keyword evidence="7" id="KW-0675">Receptor</keyword>
<dbReference type="AlphaFoldDB" id="A0ABD2PU62"/>
<evidence type="ECO:0000259" key="6">
    <source>
        <dbReference type="PROSITE" id="PS50002"/>
    </source>
</evidence>
<dbReference type="PRINTS" id="PR00452">
    <property type="entry name" value="SH3DOMAIN"/>
</dbReference>
<keyword evidence="2 3" id="KW-0727">SH2 domain</keyword>
<organism evidence="7 8">
    <name type="scientific">Cichlidogyrus casuarinus</name>
    <dbReference type="NCBI Taxonomy" id="1844966"/>
    <lineage>
        <taxon>Eukaryota</taxon>
        <taxon>Metazoa</taxon>
        <taxon>Spiralia</taxon>
        <taxon>Lophotrochozoa</taxon>
        <taxon>Platyhelminthes</taxon>
        <taxon>Monogenea</taxon>
        <taxon>Monopisthocotylea</taxon>
        <taxon>Dactylogyridea</taxon>
        <taxon>Ancyrocephalidae</taxon>
        <taxon>Cichlidogyrus</taxon>
    </lineage>
</organism>
<dbReference type="PRINTS" id="PR00499">
    <property type="entry name" value="P67PHOX"/>
</dbReference>
<accession>A0ABD2PU62</accession>
<dbReference type="InterPro" id="IPR000980">
    <property type="entry name" value="SH2"/>
</dbReference>
<dbReference type="Gene3D" id="2.30.30.40">
    <property type="entry name" value="SH3 Domains"/>
    <property type="match status" value="2"/>
</dbReference>
<dbReference type="PROSITE" id="PS50002">
    <property type="entry name" value="SH3"/>
    <property type="match status" value="2"/>
</dbReference>
<evidence type="ECO:0000256" key="4">
    <source>
        <dbReference type="PROSITE-ProRule" id="PRU00192"/>
    </source>
</evidence>
<dbReference type="EMBL" id="JBJKFK010002514">
    <property type="protein sequence ID" value="KAL3310995.1"/>
    <property type="molecule type" value="Genomic_DNA"/>
</dbReference>
<comment type="caution">
    <text evidence="7">The sequence shown here is derived from an EMBL/GenBank/DDBJ whole genome shotgun (WGS) entry which is preliminary data.</text>
</comment>
<evidence type="ECO:0000256" key="3">
    <source>
        <dbReference type="PROSITE-ProRule" id="PRU00191"/>
    </source>
</evidence>
<dbReference type="Pfam" id="PF00018">
    <property type="entry name" value="SH3_1"/>
    <property type="match status" value="2"/>
</dbReference>
<proteinExistence type="predicted"/>
<dbReference type="InterPro" id="IPR043539">
    <property type="entry name" value="Grb2-like"/>
</dbReference>
<evidence type="ECO:0000256" key="1">
    <source>
        <dbReference type="ARBA" id="ARBA00022443"/>
    </source>
</evidence>
<sequence length="275" mass="32123">MEAEALYDFAATANDELSFSKNAMLKILNVEEDANWYMAELNGNIGLIPCNYIQMKPHKWYMRQCSRSLSEQILLERDEVTKEFVQPDGAFILRQSEADINVPKDPSVKFSQSVKGFSLSLKEHDNVIHFKIMTDAGKYFIWMLRFDSVNKLIEYHRKTRISRNSKLILTDLLPSKKFKREEPIPRMIAVCDYSSSNSQQLQFRRGDVIEVLRKVDSDWWYGRMANTNFRGLFPTSHMMLAYGDSKPHQLRKKTQPGTIQRRLNSVTSHYTELIH</sequence>
<dbReference type="Pfam" id="PF00017">
    <property type="entry name" value="SH2"/>
    <property type="match status" value="1"/>
</dbReference>
<protein>
    <submittedName>
        <fullName evidence="7">Growth factor receptor-bound protein 2</fullName>
    </submittedName>
</protein>
<dbReference type="SMART" id="SM00326">
    <property type="entry name" value="SH3"/>
    <property type="match status" value="2"/>
</dbReference>
<evidence type="ECO:0000313" key="8">
    <source>
        <dbReference type="Proteomes" id="UP001626550"/>
    </source>
</evidence>
<evidence type="ECO:0000259" key="5">
    <source>
        <dbReference type="PROSITE" id="PS50001"/>
    </source>
</evidence>